<sequence length="178" mass="20686">MAFKIIFWLGYFNSCVNPIIYPCSSKEFKRAFIRLLKCQCRRRRPIWRVYDNPWRGASVNGCSQDSEREPRSKISTLNGSFILNSSSLEQSSRRTLNLKRWRIFSPFHKPTVQLKEKMNSLSHKMRGSSLRGGMTASFKTEVESVSISIPNEFLECIDYQMYDDLTDSESCGLKETDI</sequence>
<dbReference type="GO" id="GO:0045907">
    <property type="term" value="P:positive regulation of vasoconstriction"/>
    <property type="evidence" value="ECO:0007669"/>
    <property type="project" value="TreeGrafter"/>
</dbReference>
<keyword evidence="4" id="KW-0297">G-protein coupled receptor</keyword>
<dbReference type="GO" id="GO:0004937">
    <property type="term" value="F:alpha1-adrenergic receptor activity"/>
    <property type="evidence" value="ECO:0007669"/>
    <property type="project" value="InterPro"/>
</dbReference>
<keyword evidence="9" id="KW-0807">Transducer</keyword>
<keyword evidence="13" id="KW-1185">Reference proteome</keyword>
<dbReference type="SUPFAM" id="SSF81321">
    <property type="entry name" value="Family A G protein-coupled receptor-like"/>
    <property type="match status" value="1"/>
</dbReference>
<dbReference type="Proteomes" id="UP001474421">
    <property type="component" value="Unassembled WGS sequence"/>
</dbReference>
<evidence type="ECO:0000256" key="2">
    <source>
        <dbReference type="ARBA" id="ARBA00022692"/>
    </source>
</evidence>
<keyword evidence="8" id="KW-0325">Glycoprotein</keyword>
<evidence type="ECO:0000256" key="5">
    <source>
        <dbReference type="ARBA" id="ARBA00023136"/>
    </source>
</evidence>
<dbReference type="Gene3D" id="1.20.1070.10">
    <property type="entry name" value="Rhodopsin 7-helix transmembrane proteins"/>
    <property type="match status" value="1"/>
</dbReference>
<gene>
    <name evidence="12" type="ORF">NXF25_013563</name>
</gene>
<evidence type="ECO:0000256" key="1">
    <source>
        <dbReference type="ARBA" id="ARBA00004141"/>
    </source>
</evidence>
<dbReference type="EMBL" id="JAOTOJ010000007">
    <property type="protein sequence ID" value="KAK9398594.1"/>
    <property type="molecule type" value="Genomic_DNA"/>
</dbReference>
<keyword evidence="3" id="KW-1133">Transmembrane helix</keyword>
<reference evidence="12 13" key="1">
    <citation type="journal article" date="2024" name="Proc. Natl. Acad. Sci. U.S.A.">
        <title>The genetic regulatory architecture and epigenomic basis for age-related changes in rattlesnake venom.</title>
        <authorList>
            <person name="Hogan M.P."/>
            <person name="Holding M.L."/>
            <person name="Nystrom G.S."/>
            <person name="Colston T.J."/>
            <person name="Bartlett D.A."/>
            <person name="Mason A.J."/>
            <person name="Ellsworth S.A."/>
            <person name="Rautsaw R.M."/>
            <person name="Lawrence K.C."/>
            <person name="Strickland J.L."/>
            <person name="He B."/>
            <person name="Fraser P."/>
            <person name="Margres M.J."/>
            <person name="Gilbert D.M."/>
            <person name="Gibbs H.L."/>
            <person name="Parkinson C.L."/>
            <person name="Rokyta D.R."/>
        </authorList>
    </citation>
    <scope>NUCLEOTIDE SEQUENCE [LARGE SCALE GENOMIC DNA]</scope>
    <source>
        <strain evidence="12">DRR0105</strain>
    </source>
</reference>
<dbReference type="GO" id="GO:0007200">
    <property type="term" value="P:phospholipase C-activating G protein-coupled receptor signaling pathway"/>
    <property type="evidence" value="ECO:0007669"/>
    <property type="project" value="TreeGrafter"/>
</dbReference>
<evidence type="ECO:0000259" key="11">
    <source>
        <dbReference type="PROSITE" id="PS50262"/>
    </source>
</evidence>
<organism evidence="12 13">
    <name type="scientific">Crotalus adamanteus</name>
    <name type="common">Eastern diamondback rattlesnake</name>
    <dbReference type="NCBI Taxonomy" id="8729"/>
    <lineage>
        <taxon>Eukaryota</taxon>
        <taxon>Metazoa</taxon>
        <taxon>Chordata</taxon>
        <taxon>Craniata</taxon>
        <taxon>Vertebrata</taxon>
        <taxon>Euteleostomi</taxon>
        <taxon>Lepidosauria</taxon>
        <taxon>Squamata</taxon>
        <taxon>Bifurcata</taxon>
        <taxon>Unidentata</taxon>
        <taxon>Episquamata</taxon>
        <taxon>Toxicofera</taxon>
        <taxon>Serpentes</taxon>
        <taxon>Colubroidea</taxon>
        <taxon>Viperidae</taxon>
        <taxon>Crotalinae</taxon>
        <taxon>Crotalus</taxon>
    </lineage>
</organism>
<dbReference type="GO" id="GO:0071880">
    <property type="term" value="P:adenylate cyclase-activating adrenergic receptor signaling pathway"/>
    <property type="evidence" value="ECO:0007669"/>
    <property type="project" value="TreeGrafter"/>
</dbReference>
<keyword evidence="5" id="KW-0472">Membrane</keyword>
<feature type="domain" description="G-protein coupled receptors family 1 profile" evidence="11">
    <location>
        <begin position="1"/>
        <end position="21"/>
    </location>
</feature>
<keyword evidence="10" id="KW-0449">Lipoprotein</keyword>
<accession>A0AAW1B8X7</accession>
<evidence type="ECO:0000256" key="8">
    <source>
        <dbReference type="ARBA" id="ARBA00023180"/>
    </source>
</evidence>
<proteinExistence type="predicted"/>
<dbReference type="GO" id="GO:0007204">
    <property type="term" value="P:positive regulation of cytosolic calcium ion concentration"/>
    <property type="evidence" value="ECO:0007669"/>
    <property type="project" value="TreeGrafter"/>
</dbReference>
<dbReference type="InterPro" id="IPR017452">
    <property type="entry name" value="GPCR_Rhodpsn_7TM"/>
</dbReference>
<evidence type="ECO:0000256" key="9">
    <source>
        <dbReference type="ARBA" id="ARBA00023224"/>
    </source>
</evidence>
<protein>
    <submittedName>
        <fullName evidence="12">Alpha-1D adrenergic receptor</fullName>
    </submittedName>
</protein>
<dbReference type="PANTHER" id="PTHR24248">
    <property type="entry name" value="ADRENERGIC RECEPTOR-RELATED G-PROTEIN COUPLED RECEPTOR"/>
    <property type="match status" value="1"/>
</dbReference>
<evidence type="ECO:0000256" key="7">
    <source>
        <dbReference type="ARBA" id="ARBA00023170"/>
    </source>
</evidence>
<comment type="caution">
    <text evidence="12">The sequence shown here is derived from an EMBL/GenBank/DDBJ whole genome shotgun (WGS) entry which is preliminary data.</text>
</comment>
<evidence type="ECO:0000256" key="3">
    <source>
        <dbReference type="ARBA" id="ARBA00022989"/>
    </source>
</evidence>
<dbReference type="AlphaFoldDB" id="A0AAW1B8X7"/>
<dbReference type="GO" id="GO:0043410">
    <property type="term" value="P:positive regulation of MAPK cascade"/>
    <property type="evidence" value="ECO:0007669"/>
    <property type="project" value="TreeGrafter"/>
</dbReference>
<comment type="subcellular location">
    <subcellularLocation>
        <location evidence="1">Membrane</location>
        <topology evidence="1">Multi-pass membrane protein</topology>
    </subcellularLocation>
</comment>
<dbReference type="GO" id="GO:0005886">
    <property type="term" value="C:plasma membrane"/>
    <property type="evidence" value="ECO:0007669"/>
    <property type="project" value="TreeGrafter"/>
</dbReference>
<evidence type="ECO:0000256" key="6">
    <source>
        <dbReference type="ARBA" id="ARBA00023139"/>
    </source>
</evidence>
<keyword evidence="6" id="KW-0564">Palmitate</keyword>
<evidence type="ECO:0000313" key="13">
    <source>
        <dbReference type="Proteomes" id="UP001474421"/>
    </source>
</evidence>
<dbReference type="PANTHER" id="PTHR24248:SF14">
    <property type="entry name" value="ALPHA-1D ADRENERGIC RECEPTOR"/>
    <property type="match status" value="1"/>
</dbReference>
<dbReference type="InterPro" id="IPR000363">
    <property type="entry name" value="ADRA1D_rcpt"/>
</dbReference>
<keyword evidence="7 12" id="KW-0675">Receptor</keyword>
<dbReference type="PRINTS" id="PR00240">
    <property type="entry name" value="ADRENRGCA1DR"/>
</dbReference>
<name>A0AAW1B8X7_CROAD</name>
<evidence type="ECO:0000256" key="4">
    <source>
        <dbReference type="ARBA" id="ARBA00023040"/>
    </source>
</evidence>
<evidence type="ECO:0000256" key="10">
    <source>
        <dbReference type="ARBA" id="ARBA00023288"/>
    </source>
</evidence>
<dbReference type="GO" id="GO:0007267">
    <property type="term" value="P:cell-cell signaling"/>
    <property type="evidence" value="ECO:0007669"/>
    <property type="project" value="TreeGrafter"/>
</dbReference>
<dbReference type="PROSITE" id="PS50262">
    <property type="entry name" value="G_PROTEIN_RECEP_F1_2"/>
    <property type="match status" value="1"/>
</dbReference>
<keyword evidence="2" id="KW-0812">Transmembrane</keyword>
<evidence type="ECO:0000313" key="12">
    <source>
        <dbReference type="EMBL" id="KAK9398594.1"/>
    </source>
</evidence>